<dbReference type="Gene3D" id="3.40.50.10580">
    <property type="entry name" value="ATPase, V1 complex, subunit F"/>
    <property type="match status" value="1"/>
</dbReference>
<evidence type="ECO:0000256" key="5">
    <source>
        <dbReference type="PIRNR" id="PIRNR015945"/>
    </source>
</evidence>
<dbReference type="OrthoDB" id="10261947at2759"/>
<accession>A0A5J4WXU9</accession>
<dbReference type="PANTHER" id="PTHR13861:SF2">
    <property type="entry name" value="V-TYPE PROTON ATPASE SUBUNIT F"/>
    <property type="match status" value="1"/>
</dbReference>
<evidence type="ECO:0000313" key="7">
    <source>
        <dbReference type="Proteomes" id="UP000324800"/>
    </source>
</evidence>
<dbReference type="InterPro" id="IPR005772">
    <property type="entry name" value="ATPase_V1-cplx_fsu_euk"/>
</dbReference>
<dbReference type="GO" id="GO:0046961">
    <property type="term" value="F:proton-transporting ATPase activity, rotational mechanism"/>
    <property type="evidence" value="ECO:0007669"/>
    <property type="project" value="InterPro"/>
</dbReference>
<dbReference type="PIRSF" id="PIRSF015945">
    <property type="entry name" value="ATPase_V1_F_euk"/>
    <property type="match status" value="1"/>
</dbReference>
<comment type="subunit">
    <text evidence="5">V-ATPase is a heteromultimeric enzyme made up of two complexes: the ATP-hydrolytic V1 complex and the proton translocation V0 complex.</text>
</comment>
<organism evidence="6 7">
    <name type="scientific">Streblomastix strix</name>
    <dbReference type="NCBI Taxonomy" id="222440"/>
    <lineage>
        <taxon>Eukaryota</taxon>
        <taxon>Metamonada</taxon>
        <taxon>Preaxostyla</taxon>
        <taxon>Oxymonadida</taxon>
        <taxon>Streblomastigidae</taxon>
        <taxon>Streblomastix</taxon>
    </lineage>
</organism>
<dbReference type="GO" id="GO:0033180">
    <property type="term" value="C:proton-transporting V-type ATPase, V1 domain"/>
    <property type="evidence" value="ECO:0007669"/>
    <property type="project" value="InterPro"/>
</dbReference>
<evidence type="ECO:0000256" key="1">
    <source>
        <dbReference type="ARBA" id="ARBA00010148"/>
    </source>
</evidence>
<dbReference type="SUPFAM" id="SSF159468">
    <property type="entry name" value="AtpF-like"/>
    <property type="match status" value="1"/>
</dbReference>
<dbReference type="NCBIfam" id="TIGR01101">
    <property type="entry name" value="V_ATP_synt_F"/>
    <property type="match status" value="1"/>
</dbReference>
<comment type="function">
    <text evidence="5">Subunit of the V1 complex of vacuolar(H+)-ATPase (V-ATPase), a multisubunit enzyme composed of a peripheral complex (V1) that hydrolyzes ATP and a membrane integral complex (V0) that translocates protons. V-ATPase is responsible for acidifying and maintaining the pH of intracellular compartments.</text>
</comment>
<dbReference type="EMBL" id="SNRW01000655">
    <property type="protein sequence ID" value="KAA6399917.1"/>
    <property type="molecule type" value="Genomic_DNA"/>
</dbReference>
<keyword evidence="4 5" id="KW-0406">Ion transport</keyword>
<dbReference type="Pfam" id="PF01990">
    <property type="entry name" value="ATP-synt_F"/>
    <property type="match status" value="1"/>
</dbReference>
<gene>
    <name evidence="6" type="ORF">EZS28_004555</name>
</gene>
<dbReference type="PANTHER" id="PTHR13861">
    <property type="entry name" value="VACUOLAR ATP SYNTHASE SUBUNIT F"/>
    <property type="match status" value="1"/>
</dbReference>
<dbReference type="AlphaFoldDB" id="A0A5J4WXU9"/>
<comment type="caution">
    <text evidence="6">The sequence shown here is derived from an EMBL/GenBank/DDBJ whole genome shotgun (WGS) entry which is preliminary data.</text>
</comment>
<comment type="similarity">
    <text evidence="1 5">Belongs to the V-ATPase F subunit family.</text>
</comment>
<name>A0A5J4WXU9_9EUKA</name>
<proteinExistence type="inferred from homology"/>
<evidence type="ECO:0000313" key="6">
    <source>
        <dbReference type="EMBL" id="KAA6399917.1"/>
    </source>
</evidence>
<reference evidence="6 7" key="1">
    <citation type="submission" date="2019-03" db="EMBL/GenBank/DDBJ databases">
        <title>Single cell metagenomics reveals metabolic interactions within the superorganism composed of flagellate Streblomastix strix and complex community of Bacteroidetes bacteria on its surface.</title>
        <authorList>
            <person name="Treitli S.C."/>
            <person name="Kolisko M."/>
            <person name="Husnik F."/>
            <person name="Keeling P."/>
            <person name="Hampl V."/>
        </authorList>
    </citation>
    <scope>NUCLEOTIDE SEQUENCE [LARGE SCALE GENOMIC DNA]</scope>
    <source>
        <strain evidence="6">ST1C</strain>
    </source>
</reference>
<keyword evidence="3 5" id="KW-0375">Hydrogen ion transport</keyword>
<dbReference type="InterPro" id="IPR036906">
    <property type="entry name" value="ATPase_V1_fsu_sf"/>
</dbReference>
<dbReference type="InterPro" id="IPR008218">
    <property type="entry name" value="ATPase_V1-cplx_f_g_su"/>
</dbReference>
<evidence type="ECO:0000256" key="2">
    <source>
        <dbReference type="ARBA" id="ARBA00022448"/>
    </source>
</evidence>
<keyword evidence="2 5" id="KW-0813">Transport</keyword>
<sequence>MTTRVREGSLLVAVIGEEDLITGLLLTGLGNISDSKQPNYFIADIKTPREDIEEAFHKFTHRHDIGILIITQYIAEKIRDKLEEFENPLPAILEVPGKNIEYDSSKDAILRRAQRLFAVRSER</sequence>
<evidence type="ECO:0000256" key="4">
    <source>
        <dbReference type="ARBA" id="ARBA00023065"/>
    </source>
</evidence>
<evidence type="ECO:0000256" key="3">
    <source>
        <dbReference type="ARBA" id="ARBA00022781"/>
    </source>
</evidence>
<dbReference type="Proteomes" id="UP000324800">
    <property type="component" value="Unassembled WGS sequence"/>
</dbReference>
<protein>
    <recommendedName>
        <fullName evidence="5">V-type proton ATPase subunit F</fullName>
    </recommendedName>
</protein>